<feature type="region of interest" description="Disordered" evidence="1">
    <location>
        <begin position="1"/>
        <end position="63"/>
    </location>
</feature>
<evidence type="ECO:0000313" key="3">
    <source>
        <dbReference type="Proteomes" id="UP000738359"/>
    </source>
</evidence>
<gene>
    <name evidence="2" type="ORF">BGZ70_006533</name>
</gene>
<dbReference type="EMBL" id="JAAAHY010000370">
    <property type="protein sequence ID" value="KAF9964391.1"/>
    <property type="molecule type" value="Genomic_DNA"/>
</dbReference>
<organism evidence="2 3">
    <name type="scientific">Mortierella alpina</name>
    <name type="common">Oleaginous fungus</name>
    <name type="synonym">Mortierella renispora</name>
    <dbReference type="NCBI Taxonomy" id="64518"/>
    <lineage>
        <taxon>Eukaryota</taxon>
        <taxon>Fungi</taxon>
        <taxon>Fungi incertae sedis</taxon>
        <taxon>Mucoromycota</taxon>
        <taxon>Mortierellomycotina</taxon>
        <taxon>Mortierellomycetes</taxon>
        <taxon>Mortierellales</taxon>
        <taxon>Mortierellaceae</taxon>
        <taxon>Mortierella</taxon>
    </lineage>
</organism>
<accession>A0A9P6J809</accession>
<dbReference type="AlphaFoldDB" id="A0A9P6J809"/>
<keyword evidence="3" id="KW-1185">Reference proteome</keyword>
<feature type="compositionally biased region" description="Polar residues" evidence="1">
    <location>
        <begin position="7"/>
        <end position="18"/>
    </location>
</feature>
<proteinExistence type="predicted"/>
<dbReference type="Proteomes" id="UP000738359">
    <property type="component" value="Unassembled WGS sequence"/>
</dbReference>
<evidence type="ECO:0000313" key="2">
    <source>
        <dbReference type="EMBL" id="KAF9964391.1"/>
    </source>
</evidence>
<sequence length="63" mass="7044">MFETDSFDQLSSDPSLTVQPAIGGDQRRESSKDRPTKKIMNQGIDSSQDEKCDRPRSPEATDL</sequence>
<name>A0A9P6J809_MORAP</name>
<comment type="caution">
    <text evidence="2">The sequence shown here is derived from an EMBL/GenBank/DDBJ whole genome shotgun (WGS) entry which is preliminary data.</text>
</comment>
<feature type="compositionally biased region" description="Basic and acidic residues" evidence="1">
    <location>
        <begin position="25"/>
        <end position="36"/>
    </location>
</feature>
<reference evidence="2" key="1">
    <citation type="journal article" date="2020" name="Fungal Divers.">
        <title>Resolving the Mortierellaceae phylogeny through synthesis of multi-gene phylogenetics and phylogenomics.</title>
        <authorList>
            <person name="Vandepol N."/>
            <person name="Liber J."/>
            <person name="Desiro A."/>
            <person name="Na H."/>
            <person name="Kennedy M."/>
            <person name="Barry K."/>
            <person name="Grigoriev I.V."/>
            <person name="Miller A.N."/>
            <person name="O'Donnell K."/>
            <person name="Stajich J.E."/>
            <person name="Bonito G."/>
        </authorList>
    </citation>
    <scope>NUCLEOTIDE SEQUENCE</scope>
    <source>
        <strain evidence="2">CK1249</strain>
    </source>
</reference>
<feature type="compositionally biased region" description="Basic and acidic residues" evidence="1">
    <location>
        <begin position="48"/>
        <end position="63"/>
    </location>
</feature>
<protein>
    <submittedName>
        <fullName evidence="2">Uncharacterized protein</fullName>
    </submittedName>
</protein>
<feature type="non-terminal residue" evidence="2">
    <location>
        <position position="63"/>
    </location>
</feature>
<evidence type="ECO:0000256" key="1">
    <source>
        <dbReference type="SAM" id="MobiDB-lite"/>
    </source>
</evidence>